<evidence type="ECO:0000313" key="1">
    <source>
        <dbReference type="EMBL" id="MBE6084478.1"/>
    </source>
</evidence>
<protein>
    <submittedName>
        <fullName evidence="1">HAD family phosphatase</fullName>
    </submittedName>
</protein>
<dbReference type="Pfam" id="PF08282">
    <property type="entry name" value="Hydrolase_3"/>
    <property type="match status" value="1"/>
</dbReference>
<dbReference type="InterPro" id="IPR000150">
    <property type="entry name" value="Cof"/>
</dbReference>
<gene>
    <name evidence="1" type="ORF">E7203_03240</name>
</gene>
<proteinExistence type="predicted"/>
<dbReference type="PANTHER" id="PTHR10000:SF8">
    <property type="entry name" value="HAD SUPERFAMILY HYDROLASE-LIKE, TYPE 3"/>
    <property type="match status" value="1"/>
</dbReference>
<dbReference type="NCBIfam" id="TIGR00099">
    <property type="entry name" value="Cof-subfamily"/>
    <property type="match status" value="1"/>
</dbReference>
<accession>A0A927ZYF6</accession>
<dbReference type="PROSITE" id="PS01228">
    <property type="entry name" value="COF_1"/>
    <property type="match status" value="1"/>
</dbReference>
<dbReference type="Gene3D" id="3.40.50.1000">
    <property type="entry name" value="HAD superfamily/HAD-like"/>
    <property type="match status" value="1"/>
</dbReference>
<dbReference type="AlphaFoldDB" id="A0A927ZYF6"/>
<dbReference type="Gene3D" id="3.30.1240.10">
    <property type="match status" value="1"/>
</dbReference>
<dbReference type="InterPro" id="IPR023214">
    <property type="entry name" value="HAD_sf"/>
</dbReference>
<evidence type="ECO:0000313" key="2">
    <source>
        <dbReference type="Proteomes" id="UP000772151"/>
    </source>
</evidence>
<dbReference type="SFLD" id="SFLDS00003">
    <property type="entry name" value="Haloacid_Dehalogenase"/>
    <property type="match status" value="1"/>
</dbReference>
<dbReference type="CDD" id="cd07516">
    <property type="entry name" value="HAD_Pase"/>
    <property type="match status" value="1"/>
</dbReference>
<dbReference type="Proteomes" id="UP000772151">
    <property type="component" value="Unassembled WGS sequence"/>
</dbReference>
<dbReference type="PANTHER" id="PTHR10000">
    <property type="entry name" value="PHOSPHOSERINE PHOSPHATASE"/>
    <property type="match status" value="1"/>
</dbReference>
<dbReference type="SFLD" id="SFLDG01140">
    <property type="entry name" value="C2.B:_Phosphomannomutase_and_P"/>
    <property type="match status" value="1"/>
</dbReference>
<name>A0A927ZYF6_SELRU</name>
<dbReference type="GO" id="GO:0000287">
    <property type="term" value="F:magnesium ion binding"/>
    <property type="evidence" value="ECO:0007669"/>
    <property type="project" value="TreeGrafter"/>
</dbReference>
<dbReference type="EMBL" id="SVCA01000002">
    <property type="protein sequence ID" value="MBE6084478.1"/>
    <property type="molecule type" value="Genomic_DNA"/>
</dbReference>
<organism evidence="1 2">
    <name type="scientific">Selenomonas ruminantium</name>
    <dbReference type="NCBI Taxonomy" id="971"/>
    <lineage>
        <taxon>Bacteria</taxon>
        <taxon>Bacillati</taxon>
        <taxon>Bacillota</taxon>
        <taxon>Negativicutes</taxon>
        <taxon>Selenomonadales</taxon>
        <taxon>Selenomonadaceae</taxon>
        <taxon>Selenomonas</taxon>
    </lineage>
</organism>
<comment type="caution">
    <text evidence="1">The sequence shown here is derived from an EMBL/GenBank/DDBJ whole genome shotgun (WGS) entry which is preliminary data.</text>
</comment>
<dbReference type="RefSeq" id="WP_303668579.1">
    <property type="nucleotide sequence ID" value="NZ_SVCA01000002.1"/>
</dbReference>
<sequence length="270" mass="29569">MTKTDVKIVFSDIDGTVLTSQHVVTSQTKDAVKKLVAKDIPFVLVSARMPEAIYPITEDMGIKMPIICYSGAYVLDKEGRELASTYMAAVPVRKLLAEIGEKFPAVTVNFYSAHHWYVTDKQDARVRREEEITSAQAEQADFDNLLAQGTLPHKILLMAEPADCAAAEKYFQQHYPQFQVARSSDILLEIMDGAVSKAAGIEVMLKDYGLDKSEALSFGDNYNDLAMLEYTGMSVAMGNAPDDVKAVAKALTLSNNDSGIAAFLTGQKII</sequence>
<reference evidence="1" key="1">
    <citation type="submission" date="2019-04" db="EMBL/GenBank/DDBJ databases">
        <title>Evolution of Biomass-Degrading Anaerobic Consortia Revealed by Metagenomics.</title>
        <authorList>
            <person name="Peng X."/>
        </authorList>
    </citation>
    <scope>NUCLEOTIDE SEQUENCE</scope>
    <source>
        <strain evidence="1">SIG242</strain>
    </source>
</reference>
<dbReference type="InterPro" id="IPR036412">
    <property type="entry name" value="HAD-like_sf"/>
</dbReference>
<dbReference type="GO" id="GO:0005829">
    <property type="term" value="C:cytosol"/>
    <property type="evidence" value="ECO:0007669"/>
    <property type="project" value="TreeGrafter"/>
</dbReference>
<dbReference type="GO" id="GO:0016791">
    <property type="term" value="F:phosphatase activity"/>
    <property type="evidence" value="ECO:0007669"/>
    <property type="project" value="TreeGrafter"/>
</dbReference>
<dbReference type="NCBIfam" id="TIGR01484">
    <property type="entry name" value="HAD-SF-IIB"/>
    <property type="match status" value="1"/>
</dbReference>
<dbReference type="InterPro" id="IPR006379">
    <property type="entry name" value="HAD-SF_hydro_IIB"/>
</dbReference>
<dbReference type="SUPFAM" id="SSF56784">
    <property type="entry name" value="HAD-like"/>
    <property type="match status" value="1"/>
</dbReference>